<feature type="transmembrane region" description="Helical" evidence="5">
    <location>
        <begin position="312"/>
        <end position="334"/>
    </location>
</feature>
<keyword evidence="8" id="KW-1185">Reference proteome</keyword>
<name>A0ABQ2PAB9_9NEIS</name>
<feature type="transmembrane region" description="Helical" evidence="5">
    <location>
        <begin position="88"/>
        <end position="107"/>
    </location>
</feature>
<comment type="subcellular location">
    <subcellularLocation>
        <location evidence="1">Membrane</location>
        <topology evidence="1">Multi-pass membrane protein</topology>
    </subcellularLocation>
</comment>
<feature type="transmembrane region" description="Helical" evidence="5">
    <location>
        <begin position="340"/>
        <end position="362"/>
    </location>
</feature>
<protein>
    <submittedName>
        <fullName evidence="7">Hexuronate transporter</fullName>
    </submittedName>
</protein>
<feature type="transmembrane region" description="Helical" evidence="5">
    <location>
        <begin position="242"/>
        <end position="266"/>
    </location>
</feature>
<dbReference type="Gene3D" id="1.20.1250.20">
    <property type="entry name" value="MFS general substrate transporter like domains"/>
    <property type="match status" value="2"/>
</dbReference>
<organism evidence="7 8">
    <name type="scientific">Silvimonas iriomotensis</name>
    <dbReference type="NCBI Taxonomy" id="449662"/>
    <lineage>
        <taxon>Bacteria</taxon>
        <taxon>Pseudomonadati</taxon>
        <taxon>Pseudomonadota</taxon>
        <taxon>Betaproteobacteria</taxon>
        <taxon>Neisseriales</taxon>
        <taxon>Chitinibacteraceae</taxon>
        <taxon>Silvimonas</taxon>
    </lineage>
</organism>
<dbReference type="SUPFAM" id="SSF103473">
    <property type="entry name" value="MFS general substrate transporter"/>
    <property type="match status" value="1"/>
</dbReference>
<feature type="transmembrane region" description="Helical" evidence="5">
    <location>
        <begin position="21"/>
        <end position="38"/>
    </location>
</feature>
<evidence type="ECO:0000256" key="1">
    <source>
        <dbReference type="ARBA" id="ARBA00004141"/>
    </source>
</evidence>
<dbReference type="EMBL" id="BMLX01000002">
    <property type="protein sequence ID" value="GGP21711.1"/>
    <property type="molecule type" value="Genomic_DNA"/>
</dbReference>
<keyword evidence="2 5" id="KW-0812">Transmembrane</keyword>
<comment type="caution">
    <text evidence="7">The sequence shown here is derived from an EMBL/GenBank/DDBJ whole genome shotgun (WGS) entry which is preliminary data.</text>
</comment>
<dbReference type="PROSITE" id="PS50850">
    <property type="entry name" value="MFS"/>
    <property type="match status" value="1"/>
</dbReference>
<dbReference type="CDD" id="cd17319">
    <property type="entry name" value="MFS_ExuT_GudP_like"/>
    <property type="match status" value="1"/>
</dbReference>
<feature type="transmembrane region" description="Helical" evidence="5">
    <location>
        <begin position="173"/>
        <end position="194"/>
    </location>
</feature>
<dbReference type="Proteomes" id="UP000637267">
    <property type="component" value="Unassembled WGS sequence"/>
</dbReference>
<evidence type="ECO:0000259" key="6">
    <source>
        <dbReference type="PROSITE" id="PS50850"/>
    </source>
</evidence>
<dbReference type="RefSeq" id="WP_188704351.1">
    <property type="nucleotide sequence ID" value="NZ_BMLX01000002.1"/>
</dbReference>
<sequence length="440" mass="47975">MNMQKTGLVRPVKTGFRNMRWLIIVLFISGVTLNYITRNSLGIMAPELKSMFNMTNEQYGYITTAFQVAYTLAQPVCGWLIDVIGLKIGFAVCAILWSVTCIFHSGASSWLHLAVLRFFMGSTEAAAAPANTKVMTEWFPKKERTIANGWGGVGFSLGGMLAPPLIYGLHSVFGWQAAFVVPGILGIVWAVVWFKVYAPPRESRLINPVERDYIIADQDAPLAKTNISLWSSLGRLLRQRRFYGIGLPAFLSEPAWQALGFWVPLYMAQVHGFKLKDIAMFAWLPFLMADLGSLLGGYLTPRIGRWFNLTRINAAIVTSTSGACIMVSLVAAAFAQNPYVAVLLISLGGLGHQLVSSMLGVLVMETTPVEQVATANGLRGSFAWIAAAISTLVIGSVTTVYGATGFTWVFVCLGLFDLVGAAIMIGVLWERRLPGAMQPA</sequence>
<proteinExistence type="predicted"/>
<feature type="domain" description="Major facilitator superfamily (MFS) profile" evidence="6">
    <location>
        <begin position="18"/>
        <end position="432"/>
    </location>
</feature>
<feature type="transmembrane region" description="Helical" evidence="5">
    <location>
        <begin position="382"/>
        <end position="402"/>
    </location>
</feature>
<reference evidence="8" key="1">
    <citation type="journal article" date="2019" name="Int. J. Syst. Evol. Microbiol.">
        <title>The Global Catalogue of Microorganisms (GCM) 10K type strain sequencing project: providing services to taxonomists for standard genome sequencing and annotation.</title>
        <authorList>
            <consortium name="The Broad Institute Genomics Platform"/>
            <consortium name="The Broad Institute Genome Sequencing Center for Infectious Disease"/>
            <person name="Wu L."/>
            <person name="Ma J."/>
        </authorList>
    </citation>
    <scope>NUCLEOTIDE SEQUENCE [LARGE SCALE GENOMIC DNA]</scope>
    <source>
        <strain evidence="8">CGMCC 1.8859</strain>
    </source>
</reference>
<dbReference type="InterPro" id="IPR011701">
    <property type="entry name" value="MFS"/>
</dbReference>
<dbReference type="InterPro" id="IPR036259">
    <property type="entry name" value="MFS_trans_sf"/>
</dbReference>
<dbReference type="PIRSF" id="PIRSF002808">
    <property type="entry name" value="Hexose_phosphate_transp"/>
    <property type="match status" value="1"/>
</dbReference>
<evidence type="ECO:0000313" key="8">
    <source>
        <dbReference type="Proteomes" id="UP000637267"/>
    </source>
</evidence>
<feature type="transmembrane region" description="Helical" evidence="5">
    <location>
        <begin position="278"/>
        <end position="300"/>
    </location>
</feature>
<evidence type="ECO:0000256" key="4">
    <source>
        <dbReference type="ARBA" id="ARBA00023136"/>
    </source>
</evidence>
<dbReference type="InterPro" id="IPR050382">
    <property type="entry name" value="MFS_Na/Anion_cotransporter"/>
</dbReference>
<keyword evidence="4 5" id="KW-0472">Membrane</keyword>
<accession>A0ABQ2PAB9</accession>
<evidence type="ECO:0000256" key="5">
    <source>
        <dbReference type="SAM" id="Phobius"/>
    </source>
</evidence>
<feature type="transmembrane region" description="Helical" evidence="5">
    <location>
        <begin position="408"/>
        <end position="429"/>
    </location>
</feature>
<dbReference type="Pfam" id="PF07690">
    <property type="entry name" value="MFS_1"/>
    <property type="match status" value="1"/>
</dbReference>
<evidence type="ECO:0000313" key="7">
    <source>
        <dbReference type="EMBL" id="GGP21711.1"/>
    </source>
</evidence>
<evidence type="ECO:0000256" key="2">
    <source>
        <dbReference type="ARBA" id="ARBA00022692"/>
    </source>
</evidence>
<dbReference type="InterPro" id="IPR020846">
    <property type="entry name" value="MFS_dom"/>
</dbReference>
<feature type="transmembrane region" description="Helical" evidence="5">
    <location>
        <begin position="146"/>
        <end position="167"/>
    </location>
</feature>
<dbReference type="PANTHER" id="PTHR11662:SF285">
    <property type="entry name" value="HEXURONATE TRANSPORTER"/>
    <property type="match status" value="1"/>
</dbReference>
<evidence type="ECO:0000256" key="3">
    <source>
        <dbReference type="ARBA" id="ARBA00022989"/>
    </source>
</evidence>
<dbReference type="PANTHER" id="PTHR11662">
    <property type="entry name" value="SOLUTE CARRIER FAMILY 17"/>
    <property type="match status" value="1"/>
</dbReference>
<dbReference type="InterPro" id="IPR000849">
    <property type="entry name" value="Sugar_P_transporter"/>
</dbReference>
<gene>
    <name evidence="7" type="ORF">GCM10010970_21840</name>
</gene>
<keyword evidence="3 5" id="KW-1133">Transmembrane helix</keyword>